<evidence type="ECO:0000313" key="1">
    <source>
        <dbReference type="EMBL" id="TWT55409.1"/>
    </source>
</evidence>
<keyword evidence="2" id="KW-1185">Reference proteome</keyword>
<dbReference type="RefSeq" id="WP_146510311.1">
    <property type="nucleotide sequence ID" value="NZ_SIHI01000004.1"/>
</dbReference>
<evidence type="ECO:0000313" key="2">
    <source>
        <dbReference type="Proteomes" id="UP000317243"/>
    </source>
</evidence>
<protein>
    <submittedName>
        <fullName evidence="1">Uncharacterized protein</fullName>
    </submittedName>
</protein>
<dbReference type="AlphaFoldDB" id="A0A5C5WYR2"/>
<comment type="caution">
    <text evidence="1">The sequence shown here is derived from an EMBL/GenBank/DDBJ whole genome shotgun (WGS) entry which is preliminary data.</text>
</comment>
<name>A0A5C5WYR2_9PLAN</name>
<dbReference type="Proteomes" id="UP000317243">
    <property type="component" value="Unassembled WGS sequence"/>
</dbReference>
<dbReference type="OrthoDB" id="274836at2"/>
<dbReference type="EMBL" id="SIHI01000004">
    <property type="protein sequence ID" value="TWT55409.1"/>
    <property type="molecule type" value="Genomic_DNA"/>
</dbReference>
<sequence length="105" mass="12539">MNHNAKSASTWEVGDWVIYRKQKRSTSPGPRAEAIHPDEHGEKYTYLVEKYWVVEDIVDGEQLKLVTKRGKRHEVPVTDPRLREPKWWEKWILAKRFKEVEEVIV</sequence>
<accession>A0A5C5WYR2</accession>
<proteinExistence type="predicted"/>
<organism evidence="1 2">
    <name type="scientific">Thalassoglobus neptunius</name>
    <dbReference type="NCBI Taxonomy" id="1938619"/>
    <lineage>
        <taxon>Bacteria</taxon>
        <taxon>Pseudomonadati</taxon>
        <taxon>Planctomycetota</taxon>
        <taxon>Planctomycetia</taxon>
        <taxon>Planctomycetales</taxon>
        <taxon>Planctomycetaceae</taxon>
        <taxon>Thalassoglobus</taxon>
    </lineage>
</organism>
<gene>
    <name evidence="1" type="ORF">KOR42_27950</name>
</gene>
<reference evidence="1 2" key="1">
    <citation type="submission" date="2019-02" db="EMBL/GenBank/DDBJ databases">
        <title>Deep-cultivation of Planctomycetes and their phenomic and genomic characterization uncovers novel biology.</title>
        <authorList>
            <person name="Wiegand S."/>
            <person name="Jogler M."/>
            <person name="Boedeker C."/>
            <person name="Pinto D."/>
            <person name="Vollmers J."/>
            <person name="Rivas-Marin E."/>
            <person name="Kohn T."/>
            <person name="Peeters S.H."/>
            <person name="Heuer A."/>
            <person name="Rast P."/>
            <person name="Oberbeckmann S."/>
            <person name="Bunk B."/>
            <person name="Jeske O."/>
            <person name="Meyerdierks A."/>
            <person name="Storesund J.E."/>
            <person name="Kallscheuer N."/>
            <person name="Luecker S."/>
            <person name="Lage O.M."/>
            <person name="Pohl T."/>
            <person name="Merkel B.J."/>
            <person name="Hornburger P."/>
            <person name="Mueller R.-W."/>
            <person name="Bruemmer F."/>
            <person name="Labrenz M."/>
            <person name="Spormann A.M."/>
            <person name="Op Den Camp H."/>
            <person name="Overmann J."/>
            <person name="Amann R."/>
            <person name="Jetten M.S.M."/>
            <person name="Mascher T."/>
            <person name="Medema M.H."/>
            <person name="Devos D.P."/>
            <person name="Kaster A.-K."/>
            <person name="Ovreas L."/>
            <person name="Rohde M."/>
            <person name="Galperin M.Y."/>
            <person name="Jogler C."/>
        </authorList>
    </citation>
    <scope>NUCLEOTIDE SEQUENCE [LARGE SCALE GENOMIC DNA]</scope>
    <source>
        <strain evidence="1 2">KOR42</strain>
    </source>
</reference>